<dbReference type="InterPro" id="IPR039515">
    <property type="entry name" value="NOT4_mRING-HC-C4C4"/>
</dbReference>
<feature type="compositionally biased region" description="Polar residues" evidence="2">
    <location>
        <begin position="39"/>
        <end position="50"/>
    </location>
</feature>
<dbReference type="Proteomes" id="UP000708148">
    <property type="component" value="Unassembled WGS sequence"/>
</dbReference>
<dbReference type="GO" id="GO:0016567">
    <property type="term" value="P:protein ubiquitination"/>
    <property type="evidence" value="ECO:0007669"/>
    <property type="project" value="TreeGrafter"/>
</dbReference>
<dbReference type="CDD" id="cd16618">
    <property type="entry name" value="mRING-HC-C4C4_CNOT4"/>
    <property type="match status" value="1"/>
</dbReference>
<protein>
    <recommendedName>
        <fullName evidence="3">RING-type domain-containing protein</fullName>
    </recommendedName>
</protein>
<comment type="caution">
    <text evidence="4">The sequence shown here is derived from an EMBL/GenBank/DDBJ whole genome shotgun (WGS) entry which is preliminary data.</text>
</comment>
<dbReference type="OrthoDB" id="1923159at2759"/>
<feature type="region of interest" description="Disordered" evidence="2">
    <location>
        <begin position="371"/>
        <end position="415"/>
    </location>
</feature>
<dbReference type="Pfam" id="PF14570">
    <property type="entry name" value="zf-RING_4"/>
    <property type="match status" value="1"/>
</dbReference>
<name>A0A8S1JBQ0_9CHLO</name>
<dbReference type="SUPFAM" id="SSF57850">
    <property type="entry name" value="RING/U-box"/>
    <property type="match status" value="1"/>
</dbReference>
<feature type="compositionally biased region" description="Basic residues" evidence="2">
    <location>
        <begin position="52"/>
        <end position="62"/>
    </location>
</feature>
<gene>
    <name evidence="4" type="ORF">OSTQU699_LOCUS6413</name>
</gene>
<dbReference type="PROSITE" id="PS50089">
    <property type="entry name" value="ZF_RING_2"/>
    <property type="match status" value="1"/>
</dbReference>
<feature type="region of interest" description="Disordered" evidence="2">
    <location>
        <begin position="173"/>
        <end position="223"/>
    </location>
</feature>
<proteinExistence type="predicted"/>
<keyword evidence="1" id="KW-0863">Zinc-finger</keyword>
<evidence type="ECO:0000256" key="1">
    <source>
        <dbReference type="PROSITE-ProRule" id="PRU00175"/>
    </source>
</evidence>
<reference evidence="4" key="1">
    <citation type="submission" date="2020-12" db="EMBL/GenBank/DDBJ databases">
        <authorList>
            <person name="Iha C."/>
        </authorList>
    </citation>
    <scope>NUCLEOTIDE SEQUENCE</scope>
</reference>
<dbReference type="InterPro" id="IPR001841">
    <property type="entry name" value="Znf_RING"/>
</dbReference>
<dbReference type="InterPro" id="IPR039780">
    <property type="entry name" value="Mot2"/>
</dbReference>
<dbReference type="GO" id="GO:0030014">
    <property type="term" value="C:CCR4-NOT complex"/>
    <property type="evidence" value="ECO:0007669"/>
    <property type="project" value="InterPro"/>
</dbReference>
<feature type="domain" description="RING-type" evidence="3">
    <location>
        <begin position="67"/>
        <end position="110"/>
    </location>
</feature>
<evidence type="ECO:0000313" key="4">
    <source>
        <dbReference type="EMBL" id="CAD7701054.1"/>
    </source>
</evidence>
<evidence type="ECO:0000313" key="5">
    <source>
        <dbReference type="Proteomes" id="UP000708148"/>
    </source>
</evidence>
<keyword evidence="5" id="KW-1185">Reference proteome</keyword>
<feature type="compositionally biased region" description="Polar residues" evidence="2">
    <location>
        <begin position="120"/>
        <end position="140"/>
    </location>
</feature>
<keyword evidence="1" id="KW-0862">Zinc</keyword>
<feature type="region of interest" description="Disordered" evidence="2">
    <location>
        <begin position="1"/>
        <end position="62"/>
    </location>
</feature>
<dbReference type="PANTHER" id="PTHR12603">
    <property type="entry name" value="CCR4-NOT TRANSCRIPTION COMPLEX RELATED"/>
    <property type="match status" value="1"/>
</dbReference>
<dbReference type="InterPro" id="IPR013083">
    <property type="entry name" value="Znf_RING/FYVE/PHD"/>
</dbReference>
<feature type="compositionally biased region" description="Low complexity" evidence="2">
    <location>
        <begin position="372"/>
        <end position="385"/>
    </location>
</feature>
<dbReference type="Gene3D" id="3.30.40.10">
    <property type="entry name" value="Zinc/RING finger domain, C3HC4 (zinc finger)"/>
    <property type="match status" value="1"/>
</dbReference>
<dbReference type="EMBL" id="CAJHUC010001419">
    <property type="protein sequence ID" value="CAD7701054.1"/>
    <property type="molecule type" value="Genomic_DNA"/>
</dbReference>
<dbReference type="PANTHER" id="PTHR12603:SF0">
    <property type="entry name" value="CCR4-NOT TRANSCRIPTION COMPLEX SUBUNIT 4"/>
    <property type="match status" value="1"/>
</dbReference>
<dbReference type="AlphaFoldDB" id="A0A8S1JBQ0"/>
<dbReference type="GO" id="GO:0004842">
    <property type="term" value="F:ubiquitin-protein transferase activity"/>
    <property type="evidence" value="ECO:0007669"/>
    <property type="project" value="InterPro"/>
</dbReference>
<feature type="region of interest" description="Disordered" evidence="2">
    <location>
        <begin position="120"/>
        <end position="160"/>
    </location>
</feature>
<evidence type="ECO:0000256" key="2">
    <source>
        <dbReference type="SAM" id="MobiDB-lite"/>
    </source>
</evidence>
<sequence length="634" mass="67058">MSAMVQKPAPQGERGGKGGRAHGHLGLGARQGRGRSASPRGQRSASSAQGRQHGKSNVRRQKAAPECPLCVEQMDATDLKHKPCPCGYQICLFCYERICKQYSGQCPGCRLPYGSQQPEAKAQRNLTNSLPQPLQAQDPQTLAPGSGPQLPSPSPRLSNGLEWNQAVDTGVSVHNEGSRSEVTSWDDSESGDWPALQRATSPSERRENGFLRPPSRKQLGSTCSGSIDYVTPSEVSTAASNSAASSLPRSLTTAEVFTVVGGAHKPVCVPLEVASLSDCRHPEGEEALGQMRRAVLHGKMTSREGAVHLMGVLSRIEGETGERLLSLSELKQRYVPCSQESGDVGQYHQNCQDGAPGSSDMWQGAERLEDTPSMVVSRPVPSASPISPPSEPRTDSEEVSPFASVPPTLGPMHGLAPARSVRQSAPQLLWQKKGLTGIDLPLRTTSYGSNGQERGTFSPSLGQGAASMGRYDFYNQGLGASTGAPGFPQHPLQGTDGGLGLRQGISGLSQRDTGFSQNAATAGMGQAIVQPGRDMMRSGFGAPSLPSLGSSSVGGVPGMSGNQWGAHQSVQRDMPQYIPPDIAAIRGIGLGGTRHESVCFGLEPGVAPQALHQQVTERLRINGGRGEHLQRGWK</sequence>
<dbReference type="GO" id="GO:0008270">
    <property type="term" value="F:zinc ion binding"/>
    <property type="evidence" value="ECO:0007669"/>
    <property type="project" value="UniProtKB-KW"/>
</dbReference>
<accession>A0A8S1JBQ0</accession>
<evidence type="ECO:0000259" key="3">
    <source>
        <dbReference type="PROSITE" id="PS50089"/>
    </source>
</evidence>
<organism evidence="4 5">
    <name type="scientific">Ostreobium quekettii</name>
    <dbReference type="NCBI Taxonomy" id="121088"/>
    <lineage>
        <taxon>Eukaryota</taxon>
        <taxon>Viridiplantae</taxon>
        <taxon>Chlorophyta</taxon>
        <taxon>core chlorophytes</taxon>
        <taxon>Ulvophyceae</taxon>
        <taxon>TCBD clade</taxon>
        <taxon>Bryopsidales</taxon>
        <taxon>Ostreobineae</taxon>
        <taxon>Ostreobiaceae</taxon>
        <taxon>Ostreobium</taxon>
    </lineage>
</organism>
<keyword evidence="1" id="KW-0479">Metal-binding</keyword>